<reference evidence="1" key="1">
    <citation type="submission" date="2017-12" db="EMBL/GenBank/DDBJ databases">
        <authorList>
            <person name="Barbosa P."/>
            <person name="Usie A."/>
            <person name="Ramos A.M."/>
        </authorList>
    </citation>
    <scope>NUCLEOTIDE SEQUENCE</scope>
    <source>
        <strain evidence="1">HL8</strain>
        <tissue evidence="1">Leaves</tissue>
    </source>
</reference>
<gene>
    <name evidence="1" type="ORF">CFP56_020463</name>
</gene>
<reference evidence="1" key="3">
    <citation type="submission" date="2023-07" db="EMBL/GenBank/DDBJ databases">
        <title>An improved reference 1 genome and first organelle genomes of Quercus suber.</title>
        <authorList>
            <consortium name="Genosuber Consortium"/>
            <person name="Usie A."/>
            <person name="Serra O."/>
            <person name="Barros P."/>
        </authorList>
    </citation>
    <scope>NUCLEOTIDE SEQUENCE</scope>
    <source>
        <strain evidence="1">HL8</strain>
        <tissue evidence="1">Leaves</tissue>
    </source>
</reference>
<protein>
    <recommendedName>
        <fullName evidence="2">S-protein homolog</fullName>
    </recommendedName>
</protein>
<organism evidence="1">
    <name type="scientific">Quercus suber</name>
    <name type="common">Cork oak</name>
    <dbReference type="NCBI Taxonomy" id="58331"/>
    <lineage>
        <taxon>Eukaryota</taxon>
        <taxon>Viridiplantae</taxon>
        <taxon>Streptophyta</taxon>
        <taxon>Embryophyta</taxon>
        <taxon>Tracheophyta</taxon>
        <taxon>Spermatophyta</taxon>
        <taxon>Magnoliopsida</taxon>
        <taxon>eudicotyledons</taxon>
        <taxon>Gunneridae</taxon>
        <taxon>Pentapetalae</taxon>
        <taxon>rosids</taxon>
        <taxon>fabids</taxon>
        <taxon>Fagales</taxon>
        <taxon>Fagaceae</taxon>
        <taxon>Quercus</taxon>
    </lineage>
</organism>
<evidence type="ECO:0008006" key="2">
    <source>
        <dbReference type="Google" id="ProtNLM"/>
    </source>
</evidence>
<proteinExistence type="predicted"/>
<dbReference type="AlphaFoldDB" id="A0AAW0LZF4"/>
<name>A0AAW0LZF4_QUESU</name>
<dbReference type="EMBL" id="PKMF04000031">
    <property type="protein sequence ID" value="KAK7856980.1"/>
    <property type="molecule type" value="Genomic_DNA"/>
</dbReference>
<accession>A0AAW0LZF4</accession>
<comment type="caution">
    <text evidence="1">The sequence shown here is derived from an EMBL/GenBank/DDBJ whole genome shotgun (WGS) entry which is preliminary data.</text>
</comment>
<sequence>MVTPLSLCFLSFPQCDDDGDIHLHDLYCFSVLKRNGFTFKGKYETRFCTMDYGIHNHYYLHQQFKMRYPLANNILILVS</sequence>
<reference evidence="1" key="2">
    <citation type="journal article" date="2018" name="Sci. Data">
        <title>The draft genome sequence of cork oak.</title>
        <authorList>
            <person name="Ramos A.M."/>
            <person name="Usie A."/>
            <person name="Barbosa P."/>
            <person name="Barros P.M."/>
            <person name="Capote T."/>
            <person name="Chaves I."/>
            <person name="Simoes F."/>
            <person name="Abreu I."/>
            <person name="Carrasquinho I."/>
            <person name="Faro C."/>
            <person name="Guimaraes J.B."/>
            <person name="Mendonca D."/>
            <person name="Nobrega F."/>
            <person name="Rodrigues L."/>
            <person name="Saibo N.J.M."/>
            <person name="Varela M.C."/>
            <person name="Egas C."/>
            <person name="Matos J."/>
            <person name="Miguel C.M."/>
            <person name="Oliveira M.M."/>
            <person name="Ricardo C.P."/>
            <person name="Goncalves S."/>
        </authorList>
    </citation>
    <scope>NUCLEOTIDE SEQUENCE [LARGE SCALE GENOMIC DNA]</scope>
    <source>
        <strain evidence="1">HL8</strain>
    </source>
</reference>
<evidence type="ECO:0000313" key="1">
    <source>
        <dbReference type="EMBL" id="KAK7856980.1"/>
    </source>
</evidence>